<sequence length="73" mass="8122">MPKDIVYDEEFVKQKILPLIAGANEDDQARVQKLLNSALPCDLLNTTKCHAYRAVVHSEKAIVISFRGTQGIP</sequence>
<evidence type="ECO:0000313" key="1">
    <source>
        <dbReference type="EMBL" id="KAK0399539.1"/>
    </source>
</evidence>
<dbReference type="EMBL" id="JAUCMV010000005">
    <property type="protein sequence ID" value="KAK0399539.1"/>
    <property type="molecule type" value="Genomic_DNA"/>
</dbReference>
<name>A0AA39H6B3_9BILA</name>
<protein>
    <submittedName>
        <fullName evidence="1">Uncharacterized protein</fullName>
    </submittedName>
</protein>
<dbReference type="Proteomes" id="UP001175271">
    <property type="component" value="Unassembled WGS sequence"/>
</dbReference>
<keyword evidence="2" id="KW-1185">Reference proteome</keyword>
<comment type="caution">
    <text evidence="1">The sequence shown here is derived from an EMBL/GenBank/DDBJ whole genome shotgun (WGS) entry which is preliminary data.</text>
</comment>
<reference evidence="1" key="1">
    <citation type="submission" date="2023-06" db="EMBL/GenBank/DDBJ databases">
        <title>Genomic analysis of the entomopathogenic nematode Steinernema hermaphroditum.</title>
        <authorList>
            <person name="Schwarz E.M."/>
            <person name="Heppert J.K."/>
            <person name="Baniya A."/>
            <person name="Schwartz H.T."/>
            <person name="Tan C.-H."/>
            <person name="Antoshechkin I."/>
            <person name="Sternberg P.W."/>
            <person name="Goodrich-Blair H."/>
            <person name="Dillman A.R."/>
        </authorList>
    </citation>
    <scope>NUCLEOTIDE SEQUENCE</scope>
    <source>
        <strain evidence="1">PS9179</strain>
        <tissue evidence="1">Whole animal</tissue>
    </source>
</reference>
<accession>A0AA39H6B3</accession>
<evidence type="ECO:0000313" key="2">
    <source>
        <dbReference type="Proteomes" id="UP001175271"/>
    </source>
</evidence>
<organism evidence="1 2">
    <name type="scientific">Steinernema hermaphroditum</name>
    <dbReference type="NCBI Taxonomy" id="289476"/>
    <lineage>
        <taxon>Eukaryota</taxon>
        <taxon>Metazoa</taxon>
        <taxon>Ecdysozoa</taxon>
        <taxon>Nematoda</taxon>
        <taxon>Chromadorea</taxon>
        <taxon>Rhabditida</taxon>
        <taxon>Tylenchina</taxon>
        <taxon>Panagrolaimomorpha</taxon>
        <taxon>Strongyloidoidea</taxon>
        <taxon>Steinernematidae</taxon>
        <taxon>Steinernema</taxon>
    </lineage>
</organism>
<proteinExistence type="predicted"/>
<gene>
    <name evidence="1" type="ORF">QR680_003093</name>
</gene>
<dbReference type="AlphaFoldDB" id="A0AA39H6B3"/>